<protein>
    <recommendedName>
        <fullName evidence="3">Glucosamine inositolphosphorylceramide transferase 1 N-terminal domain-containing protein</fullName>
    </recommendedName>
</protein>
<feature type="transmembrane region" description="Helical" evidence="2">
    <location>
        <begin position="22"/>
        <end position="41"/>
    </location>
</feature>
<dbReference type="EMBL" id="CM008970">
    <property type="protein sequence ID" value="PNW78647.1"/>
    <property type="molecule type" value="Genomic_DNA"/>
</dbReference>
<dbReference type="GeneID" id="5720030"/>
<keyword evidence="5" id="KW-1185">Reference proteome</keyword>
<proteinExistence type="predicted"/>
<dbReference type="Pfam" id="PF24793">
    <property type="entry name" value="GINT1_N"/>
    <property type="match status" value="1"/>
</dbReference>
<feature type="compositionally biased region" description="Low complexity" evidence="1">
    <location>
        <begin position="598"/>
        <end position="615"/>
    </location>
</feature>
<evidence type="ECO:0000259" key="3">
    <source>
        <dbReference type="Pfam" id="PF24793"/>
    </source>
</evidence>
<feature type="transmembrane region" description="Helical" evidence="2">
    <location>
        <begin position="528"/>
        <end position="554"/>
    </location>
</feature>
<feature type="domain" description="Glucosamine inositolphosphorylceramide transferase 1 N-terminal" evidence="3">
    <location>
        <begin position="69"/>
        <end position="418"/>
    </location>
</feature>
<dbReference type="InterPro" id="IPR023296">
    <property type="entry name" value="Glyco_hydro_beta-prop_sf"/>
</dbReference>
<dbReference type="PaxDb" id="3055-EDP02537"/>
<dbReference type="Gene3D" id="2.115.10.20">
    <property type="entry name" value="Glycosyl hydrolase domain, family 43"/>
    <property type="match status" value="1"/>
</dbReference>
<dbReference type="PANTHER" id="PTHR31389:SF4">
    <property type="entry name" value="LD39211P"/>
    <property type="match status" value="1"/>
</dbReference>
<dbReference type="ExpressionAtlas" id="A0A2K3DDQ4">
    <property type="expression patterns" value="baseline"/>
</dbReference>
<feature type="transmembrane region" description="Helical" evidence="2">
    <location>
        <begin position="443"/>
        <end position="464"/>
    </location>
</feature>
<evidence type="ECO:0000313" key="5">
    <source>
        <dbReference type="Proteomes" id="UP000006906"/>
    </source>
</evidence>
<keyword evidence="2" id="KW-1133">Transmembrane helix</keyword>
<dbReference type="InParanoid" id="A0A2K3DDQ4"/>
<organism evidence="4 5">
    <name type="scientific">Chlamydomonas reinhardtii</name>
    <name type="common">Chlamydomonas smithii</name>
    <dbReference type="NCBI Taxonomy" id="3055"/>
    <lineage>
        <taxon>Eukaryota</taxon>
        <taxon>Viridiplantae</taxon>
        <taxon>Chlorophyta</taxon>
        <taxon>core chlorophytes</taxon>
        <taxon>Chlorophyceae</taxon>
        <taxon>CS clade</taxon>
        <taxon>Chlamydomonadales</taxon>
        <taxon>Chlamydomonadaceae</taxon>
        <taxon>Chlamydomonas</taxon>
    </lineage>
</organism>
<dbReference type="Gramene" id="PNW78647">
    <property type="protein sequence ID" value="PNW78647"/>
    <property type="gene ID" value="CHLRE_09g388450v5"/>
</dbReference>
<dbReference type="PANTHER" id="PTHR31389">
    <property type="entry name" value="LD39211P"/>
    <property type="match status" value="1"/>
</dbReference>
<reference evidence="4 5" key="1">
    <citation type="journal article" date="2007" name="Science">
        <title>The Chlamydomonas genome reveals the evolution of key animal and plant functions.</title>
        <authorList>
            <person name="Merchant S.S."/>
            <person name="Prochnik S.E."/>
            <person name="Vallon O."/>
            <person name="Harris E.H."/>
            <person name="Karpowicz S.J."/>
            <person name="Witman G.B."/>
            <person name="Terry A."/>
            <person name="Salamov A."/>
            <person name="Fritz-Laylin L.K."/>
            <person name="Marechal-Drouard L."/>
            <person name="Marshall W.F."/>
            <person name="Qu L.H."/>
            <person name="Nelson D.R."/>
            <person name="Sanderfoot A.A."/>
            <person name="Spalding M.H."/>
            <person name="Kapitonov V.V."/>
            <person name="Ren Q."/>
            <person name="Ferris P."/>
            <person name="Lindquist E."/>
            <person name="Shapiro H."/>
            <person name="Lucas S.M."/>
            <person name="Grimwood J."/>
            <person name="Schmutz J."/>
            <person name="Cardol P."/>
            <person name="Cerutti H."/>
            <person name="Chanfreau G."/>
            <person name="Chen C.L."/>
            <person name="Cognat V."/>
            <person name="Croft M.T."/>
            <person name="Dent R."/>
            <person name="Dutcher S."/>
            <person name="Fernandez E."/>
            <person name="Fukuzawa H."/>
            <person name="Gonzalez-Ballester D."/>
            <person name="Gonzalez-Halphen D."/>
            <person name="Hallmann A."/>
            <person name="Hanikenne M."/>
            <person name="Hippler M."/>
            <person name="Inwood W."/>
            <person name="Jabbari K."/>
            <person name="Kalanon M."/>
            <person name="Kuras R."/>
            <person name="Lefebvre P.A."/>
            <person name="Lemaire S.D."/>
            <person name="Lobanov A.V."/>
            <person name="Lohr M."/>
            <person name="Manuell A."/>
            <person name="Meier I."/>
            <person name="Mets L."/>
            <person name="Mittag M."/>
            <person name="Mittelmeier T."/>
            <person name="Moroney J.V."/>
            <person name="Moseley J."/>
            <person name="Napoli C."/>
            <person name="Nedelcu A.M."/>
            <person name="Niyogi K."/>
            <person name="Novoselov S.V."/>
            <person name="Paulsen I.T."/>
            <person name="Pazour G."/>
            <person name="Purton S."/>
            <person name="Ral J.P."/>
            <person name="Riano-Pachon D.M."/>
            <person name="Riekhof W."/>
            <person name="Rymarquis L."/>
            <person name="Schroda M."/>
            <person name="Stern D."/>
            <person name="Umen J."/>
            <person name="Willows R."/>
            <person name="Wilson N."/>
            <person name="Zimmer S.L."/>
            <person name="Allmer J."/>
            <person name="Balk J."/>
            <person name="Bisova K."/>
            <person name="Chen C.J."/>
            <person name="Elias M."/>
            <person name="Gendler K."/>
            <person name="Hauser C."/>
            <person name="Lamb M.R."/>
            <person name="Ledford H."/>
            <person name="Long J.C."/>
            <person name="Minagawa J."/>
            <person name="Page M.D."/>
            <person name="Pan J."/>
            <person name="Pootakham W."/>
            <person name="Roje S."/>
            <person name="Rose A."/>
            <person name="Stahlberg E."/>
            <person name="Terauchi A.M."/>
            <person name="Yang P."/>
            <person name="Ball S."/>
            <person name="Bowler C."/>
            <person name="Dieckmann C.L."/>
            <person name="Gladyshev V.N."/>
            <person name="Green P."/>
            <person name="Jorgensen R."/>
            <person name="Mayfield S."/>
            <person name="Mueller-Roeber B."/>
            <person name="Rajamani S."/>
            <person name="Sayre R.T."/>
            <person name="Brokstein P."/>
            <person name="Dubchak I."/>
            <person name="Goodstein D."/>
            <person name="Hornick L."/>
            <person name="Huang Y.W."/>
            <person name="Jhaveri J."/>
            <person name="Luo Y."/>
            <person name="Martinez D."/>
            <person name="Ngau W.C."/>
            <person name="Otillar B."/>
            <person name="Poliakov A."/>
            <person name="Porter A."/>
            <person name="Szajkowski L."/>
            <person name="Werner G."/>
            <person name="Zhou K."/>
            <person name="Grigoriev I.V."/>
            <person name="Rokhsar D.S."/>
            <person name="Grossman A.R."/>
        </authorList>
    </citation>
    <scope>NUCLEOTIDE SEQUENCE [LARGE SCALE GENOMIC DNA]</scope>
    <source>
        <strain evidence="5">CC-503</strain>
    </source>
</reference>
<accession>A0A2K3DDQ4</accession>
<keyword evidence="2" id="KW-0472">Membrane</keyword>
<gene>
    <name evidence="4" type="ORF">CHLRE_09g388450v5</name>
</gene>
<name>A0A2K3DDQ4_CHLRE</name>
<dbReference type="OrthoDB" id="5954868at2759"/>
<dbReference type="AlphaFoldDB" id="A0A2K3DDQ4"/>
<sequence length="1048" mass="112173">MAHPHHHPASKAGSGFTLRSRWIAFALYAVLSIALTIVLFVDPLIDRPSGLVKLAWFTKAPLSHGLDPCSWDYEGSWRIGFARGNPDPQHLQLSAEPVITCATLANATAASFVADPFLYIPSSSNGTTATSPSFNTSAIADATTSSKQPWFAFYEMKNLKRYLGELGVAVSYDSGDSWRHLGTAVSEPFHLSFPLVLWDADSQQYLMFAETIGSKEGNIWIYGTSREAFPFGWRVVRRVWPEDPGWPDTRRWFQFGMPAKYVDTAPVWFEGRWWIFTTRVGTPAAGQPKYTLLVYTADTLLGDWKPHPAALAGVAYAAAPGGRVPFGVDAGRRTARNGGRPFVMGGQLYRWAQDCSHFYGEALRLMHATAANATHYAEVEVAALAPSHDGLSWHSARLHHADIHMLPDGSWGGFVDGDRYQDGYSHFIAREQWFVELKARLKWVVAAQLIMVVLAAALLAAAAASGGGPAGAARGLLGFGTRCCGLCPAPARRALARAAAALGLQQQVAAGGSAAAATAAGAGGALGAAAAAVVLVATAVVAAVGVMAVMPWVVPCPRWPVQVPPFPESPWFVPDSPHVDPAAPYNISAGPGPGHGGRSSSSETSSSGSSGSSNASLTVVTGCSSTFMDRLENLVGSLQYWSPHTPVAVYDLGFTSQQLAEIRCWQGVEVRRFPFESYPPHVREMRTYAFKGLTFQRAVEAVAPGQAVLWIDCGLEVRAPLDPLAQSLSRHGHVSAQQSTSPGRQGAPLGHMAERYTRVFLNMSLPDYERIKLLPFCAAGVQGFVHGSDAHRLVLGPVAACSLERDRCIAPPGHSRNQHCYEQTALTLLLRHHNFSTCLQRELYASSSTRKTTYDPRQSSAPLVIASRRYRQPKPYRALLRRRPQCRADPGTNPWPTIASEHTESTIGHSGLNTVILTRARALLDFVVQAGCCVGLHALAQLVLWTQVLLAVRGYGWRIVCASCGAPGLTAAHPGAAAGGAHVKQPLLGTWHGARGRGQAGLGGVAGRRAGAAVYGALLSGPVKLALLCSGLLGLLSAAAMTYTCDVL</sequence>
<dbReference type="InterPro" id="IPR012444">
    <property type="entry name" value="DUF1647"/>
</dbReference>
<feature type="region of interest" description="Disordered" evidence="1">
    <location>
        <begin position="583"/>
        <end position="615"/>
    </location>
</feature>
<dbReference type="SUPFAM" id="SSF75005">
    <property type="entry name" value="Arabinanase/levansucrase/invertase"/>
    <property type="match status" value="1"/>
</dbReference>
<evidence type="ECO:0000256" key="2">
    <source>
        <dbReference type="SAM" id="Phobius"/>
    </source>
</evidence>
<keyword evidence="2" id="KW-0812">Transmembrane</keyword>
<dbReference type="RefSeq" id="XP_001694542.2">
    <property type="nucleotide sequence ID" value="XM_001694490.2"/>
</dbReference>
<dbReference type="Proteomes" id="UP000006906">
    <property type="component" value="Chromosome 9"/>
</dbReference>
<dbReference type="KEGG" id="cre:CHLRE_09g388450v5"/>
<evidence type="ECO:0000313" key="4">
    <source>
        <dbReference type="EMBL" id="PNW78647.1"/>
    </source>
</evidence>
<evidence type="ECO:0000256" key="1">
    <source>
        <dbReference type="SAM" id="MobiDB-lite"/>
    </source>
</evidence>
<dbReference type="Pfam" id="PF07801">
    <property type="entry name" value="DUF1647"/>
    <property type="match status" value="1"/>
</dbReference>
<dbReference type="InterPro" id="IPR056442">
    <property type="entry name" value="GINT1_N"/>
</dbReference>